<dbReference type="RefSeq" id="YP_008438358.1">
    <property type="nucleotide sequence ID" value="NC_022098.1"/>
</dbReference>
<evidence type="ECO:0000313" key="1">
    <source>
        <dbReference type="EMBL" id="AGO85284.1"/>
    </source>
</evidence>
<dbReference type="PANTHER" id="PTHR46586:SF3">
    <property type="entry name" value="ANKYRIN REPEAT-CONTAINING PROTEIN"/>
    <property type="match status" value="1"/>
</dbReference>
<evidence type="ECO:0000313" key="2">
    <source>
        <dbReference type="Proteomes" id="UP000204584"/>
    </source>
</evidence>
<dbReference type="Proteomes" id="UP000204584">
    <property type="component" value="Segment"/>
</dbReference>
<dbReference type="InterPro" id="IPR002110">
    <property type="entry name" value="Ankyrin_rpt"/>
</dbReference>
<name>S4VX78_9VIRU</name>
<dbReference type="EMBL" id="KC977571">
    <property type="protein sequence ID" value="AGO85284.1"/>
    <property type="molecule type" value="Genomic_DNA"/>
</dbReference>
<dbReference type="GeneID" id="16607071"/>
<dbReference type="SUPFAM" id="SSF48403">
    <property type="entry name" value="Ankyrin repeat"/>
    <property type="match status" value="1"/>
</dbReference>
<dbReference type="PANTHER" id="PTHR46586">
    <property type="entry name" value="ANKYRIN REPEAT-CONTAINING PROTEIN"/>
    <property type="match status" value="1"/>
</dbReference>
<gene>
    <name evidence="1" type="ORF">psal_cds_1073</name>
</gene>
<accession>S4VX78</accession>
<keyword evidence="2" id="KW-1185">Reference proteome</keyword>
<sequence length="324" mass="36054">MLLVEVIHHVMSALDDASFCAARLAHRSFCVHSRAEIVKARKLSRWLAANQRALCAQGKTEAVDALCDAGVTFTFVDLIEAAAGGHLGVVRRLHPIVSPYTLTYIKSNAAARRMYNSLSLGPTDALNRAAAGGHLDIVRFLHENRTEGCTTYAMDAAATGGYMDVVRFLHNNRTEGCTTYAMDSAADDGYIDIVRFLHENRTEGCTSMAMDDAAASGHLDVVRFLHEHRSEGCSTNAMDCAAQYEWRAERAHVVVFLYQHRTEGCTPDAILHAGSDEIKTFLRRRYAIRGNRAVRRSVAQKRRRHKRRNKRPKRLLGFGLLGLL</sequence>
<protein>
    <submittedName>
        <fullName evidence="1">Ankyrin repeat domain containing protein</fullName>
    </submittedName>
</protein>
<dbReference type="InterPro" id="IPR052050">
    <property type="entry name" value="SecEffector_AnkRepeat"/>
</dbReference>
<dbReference type="Pfam" id="PF12796">
    <property type="entry name" value="Ank_2"/>
    <property type="match status" value="1"/>
</dbReference>
<dbReference type="KEGG" id="vg:16607071"/>
<dbReference type="InterPro" id="IPR036770">
    <property type="entry name" value="Ankyrin_rpt-contain_sf"/>
</dbReference>
<organism evidence="1 2">
    <name type="scientific">Pandoravirus salinus</name>
    <dbReference type="NCBI Taxonomy" id="1349410"/>
    <lineage>
        <taxon>Viruses</taxon>
        <taxon>Pandoravirus</taxon>
    </lineage>
</organism>
<reference evidence="1 2" key="1">
    <citation type="journal article" date="2013" name="Science">
        <title>Pandoraviruses: amoeba viruses with genomes up to 2.5 Mb reaching that of parasitic eukaryotes.</title>
        <authorList>
            <person name="Philippe N."/>
            <person name="Legendre M."/>
            <person name="Doutre G."/>
            <person name="Coute Y."/>
            <person name="Poirot O."/>
            <person name="Lescot M."/>
            <person name="Arslan D."/>
            <person name="Seltzer V."/>
            <person name="Bertaux L."/>
            <person name="Bruley C."/>
            <person name="Garin J."/>
            <person name="Claverie J.M."/>
            <person name="Abergel C."/>
        </authorList>
    </citation>
    <scope>NUCLEOTIDE SEQUENCE [LARGE SCALE GENOMIC DNA]</scope>
</reference>
<proteinExistence type="predicted"/>
<dbReference type="Gene3D" id="1.25.40.20">
    <property type="entry name" value="Ankyrin repeat-containing domain"/>
    <property type="match status" value="2"/>
</dbReference>